<dbReference type="AlphaFoldDB" id="A0A545UB92"/>
<dbReference type="OrthoDB" id="4981820at2"/>
<dbReference type="EMBL" id="VIKS01000010">
    <property type="protein sequence ID" value="TQV86738.1"/>
    <property type="molecule type" value="Genomic_DNA"/>
</dbReference>
<evidence type="ECO:0000313" key="1">
    <source>
        <dbReference type="EMBL" id="TQV86738.1"/>
    </source>
</evidence>
<proteinExistence type="predicted"/>
<name>A0A545UB92_9GAMM</name>
<gene>
    <name evidence="1" type="ORF">FLL46_15565</name>
</gene>
<sequence length="48" mass="6172">MIHEELHHRWWKRGKMGHHHAPGRYVLRGDEFFDQIVSRYERMRRWNE</sequence>
<dbReference type="Proteomes" id="UP000315439">
    <property type="component" value="Unassembled WGS sequence"/>
</dbReference>
<protein>
    <submittedName>
        <fullName evidence="1">Uncharacterized protein</fullName>
    </submittedName>
</protein>
<organism evidence="1 2">
    <name type="scientific">Aliikangiella coralliicola</name>
    <dbReference type="NCBI Taxonomy" id="2592383"/>
    <lineage>
        <taxon>Bacteria</taxon>
        <taxon>Pseudomonadati</taxon>
        <taxon>Pseudomonadota</taxon>
        <taxon>Gammaproteobacteria</taxon>
        <taxon>Oceanospirillales</taxon>
        <taxon>Pleioneaceae</taxon>
        <taxon>Aliikangiella</taxon>
    </lineage>
</organism>
<comment type="caution">
    <text evidence="1">The sequence shown here is derived from an EMBL/GenBank/DDBJ whole genome shotgun (WGS) entry which is preliminary data.</text>
</comment>
<keyword evidence="2" id="KW-1185">Reference proteome</keyword>
<accession>A0A545UB92</accession>
<evidence type="ECO:0000313" key="2">
    <source>
        <dbReference type="Proteomes" id="UP000315439"/>
    </source>
</evidence>
<reference evidence="1 2" key="1">
    <citation type="submission" date="2019-07" db="EMBL/GenBank/DDBJ databases">
        <title>Draft genome for Aliikangiella sp. M105.</title>
        <authorList>
            <person name="Wang G."/>
        </authorList>
    </citation>
    <scope>NUCLEOTIDE SEQUENCE [LARGE SCALE GENOMIC DNA]</scope>
    <source>
        <strain evidence="1 2">M105</strain>
    </source>
</reference>